<evidence type="ECO:0000313" key="1">
    <source>
        <dbReference type="EMBL" id="GIY04097.1"/>
    </source>
</evidence>
<gene>
    <name evidence="1" type="ORF">CDAR_543321</name>
</gene>
<dbReference type="InterPro" id="IPR036397">
    <property type="entry name" value="RNaseH_sf"/>
</dbReference>
<dbReference type="EMBL" id="BPLQ01003891">
    <property type="protein sequence ID" value="GIY04097.1"/>
    <property type="molecule type" value="Genomic_DNA"/>
</dbReference>
<reference evidence="1 2" key="1">
    <citation type="submission" date="2021-06" db="EMBL/GenBank/DDBJ databases">
        <title>Caerostris darwini draft genome.</title>
        <authorList>
            <person name="Kono N."/>
            <person name="Arakawa K."/>
        </authorList>
    </citation>
    <scope>NUCLEOTIDE SEQUENCE [LARGE SCALE GENOMIC DNA]</scope>
</reference>
<protein>
    <submittedName>
        <fullName evidence="1">Uncharacterized protein</fullName>
    </submittedName>
</protein>
<dbReference type="GO" id="GO:0003676">
    <property type="term" value="F:nucleic acid binding"/>
    <property type="evidence" value="ECO:0007669"/>
    <property type="project" value="InterPro"/>
</dbReference>
<name>A0AAV4Q7B5_9ARAC</name>
<evidence type="ECO:0000313" key="2">
    <source>
        <dbReference type="Proteomes" id="UP001054837"/>
    </source>
</evidence>
<sequence length="98" mass="11501">MQDGTPLHVAKTLKQLLKRHFGNDRIISLHFPTTCPSRSPDINLCDFWLVLKLKARITLHINNLQRDPRDTPVCWGTYWNGGKWRTEVCKVWCKSRDN</sequence>
<keyword evidence="2" id="KW-1185">Reference proteome</keyword>
<accession>A0AAV4Q7B5</accession>
<dbReference type="Proteomes" id="UP001054837">
    <property type="component" value="Unassembled WGS sequence"/>
</dbReference>
<dbReference type="Gene3D" id="3.30.420.10">
    <property type="entry name" value="Ribonuclease H-like superfamily/Ribonuclease H"/>
    <property type="match status" value="1"/>
</dbReference>
<comment type="caution">
    <text evidence="1">The sequence shown here is derived from an EMBL/GenBank/DDBJ whole genome shotgun (WGS) entry which is preliminary data.</text>
</comment>
<dbReference type="AlphaFoldDB" id="A0AAV4Q7B5"/>
<organism evidence="1 2">
    <name type="scientific">Caerostris darwini</name>
    <dbReference type="NCBI Taxonomy" id="1538125"/>
    <lineage>
        <taxon>Eukaryota</taxon>
        <taxon>Metazoa</taxon>
        <taxon>Ecdysozoa</taxon>
        <taxon>Arthropoda</taxon>
        <taxon>Chelicerata</taxon>
        <taxon>Arachnida</taxon>
        <taxon>Araneae</taxon>
        <taxon>Araneomorphae</taxon>
        <taxon>Entelegynae</taxon>
        <taxon>Araneoidea</taxon>
        <taxon>Araneidae</taxon>
        <taxon>Caerostris</taxon>
    </lineage>
</organism>
<proteinExistence type="predicted"/>